<comment type="caution">
    <text evidence="1">The sequence shown here is derived from an EMBL/GenBank/DDBJ whole genome shotgun (WGS) entry which is preliminary data.</text>
</comment>
<dbReference type="Gene3D" id="2.40.50.140">
    <property type="entry name" value="Nucleic acid-binding proteins"/>
    <property type="match status" value="1"/>
</dbReference>
<reference evidence="1 2" key="1">
    <citation type="journal article" date="2016" name="Nat. Commun.">
        <title>Thousands of microbial genomes shed light on interconnected biogeochemical processes in an aquifer system.</title>
        <authorList>
            <person name="Anantharaman K."/>
            <person name="Brown C.T."/>
            <person name="Hug L.A."/>
            <person name="Sharon I."/>
            <person name="Castelle C.J."/>
            <person name="Probst A.J."/>
            <person name="Thomas B.C."/>
            <person name="Singh A."/>
            <person name="Wilkins M.J."/>
            <person name="Karaoz U."/>
            <person name="Brodie E.L."/>
            <person name="Williams K.H."/>
            <person name="Hubbard S.S."/>
            <person name="Banfield J.F."/>
        </authorList>
    </citation>
    <scope>NUCLEOTIDE SEQUENCE [LARGE SCALE GENOMIC DNA]</scope>
</reference>
<proteinExistence type="predicted"/>
<evidence type="ECO:0000313" key="2">
    <source>
        <dbReference type="Proteomes" id="UP000176544"/>
    </source>
</evidence>
<sequence>MSNRSTLLTRATFCGNLHAYPDGRKAMYWGLQRGEVVFFDKRNRCGFIRPDCGTMPDVFFRATASGRFICRAGRPWIIPERIKVKKGDAVYFKPQSGERGLTAKAFGFASSYYEACIEGLSKAADPEAAALWHRRSVARTMMPNHIAATIFVG</sequence>
<organism evidence="1 2">
    <name type="scientific">Candidatus Colwellbacteria bacterium RIFCSPLOWO2_02_FULL_45_11</name>
    <dbReference type="NCBI Taxonomy" id="1797692"/>
    <lineage>
        <taxon>Bacteria</taxon>
        <taxon>Candidatus Colwelliibacteriota</taxon>
    </lineage>
</organism>
<dbReference type="EMBL" id="MHJA01000026">
    <property type="protein sequence ID" value="OGY60665.1"/>
    <property type="molecule type" value="Genomic_DNA"/>
</dbReference>
<name>A0A1G1Z7Q3_9BACT</name>
<gene>
    <name evidence="1" type="ORF">A3I33_01840</name>
</gene>
<dbReference type="Proteomes" id="UP000176544">
    <property type="component" value="Unassembled WGS sequence"/>
</dbReference>
<accession>A0A1G1Z7Q3</accession>
<dbReference type="STRING" id="1797692.A3I33_01840"/>
<dbReference type="InterPro" id="IPR012340">
    <property type="entry name" value="NA-bd_OB-fold"/>
</dbReference>
<evidence type="ECO:0008006" key="3">
    <source>
        <dbReference type="Google" id="ProtNLM"/>
    </source>
</evidence>
<evidence type="ECO:0000313" key="1">
    <source>
        <dbReference type="EMBL" id="OGY60665.1"/>
    </source>
</evidence>
<dbReference type="AlphaFoldDB" id="A0A1G1Z7Q3"/>
<protein>
    <recommendedName>
        <fullName evidence="3">CSD domain-containing protein</fullName>
    </recommendedName>
</protein>